<name>A0ABM6PK11_9RHOB</name>
<dbReference type="RefSeq" id="WP_065335196.1">
    <property type="nucleotide sequence ID" value="NZ_CP010647.1"/>
</dbReference>
<dbReference type="Proteomes" id="UP000218891">
    <property type="component" value="Plasmid pP36_d"/>
</dbReference>
<dbReference type="EMBL" id="CP010647">
    <property type="protein sequence ID" value="ATG38004.1"/>
    <property type="molecule type" value="Genomic_DNA"/>
</dbReference>
<proteinExistence type="predicted"/>
<reference evidence="1 2" key="1">
    <citation type="journal article" date="2017" name="Front. Microbiol.">
        <title>Phaeobacter piscinae sp. nov., a species of the Roseobacter group and potential aquaculture probiont.</title>
        <authorList>
            <person name="Sonnenschein E.C."/>
            <person name="Phippen C.B.W."/>
            <person name="Nielsen K.F."/>
            <person name="Mateiu R.V."/>
            <person name="Melchiorsen J."/>
            <person name="Gram L."/>
            <person name="Overmann J."/>
            <person name="Freese H.M."/>
        </authorList>
    </citation>
    <scope>NUCLEOTIDE SEQUENCE [LARGE SCALE GENOMIC DNA]</scope>
    <source>
        <strain evidence="1 2">P36</strain>
    </source>
</reference>
<evidence type="ECO:0000313" key="1">
    <source>
        <dbReference type="EMBL" id="ATG38004.1"/>
    </source>
</evidence>
<evidence type="ECO:0000313" key="2">
    <source>
        <dbReference type="Proteomes" id="UP000218891"/>
    </source>
</evidence>
<keyword evidence="1" id="KW-0614">Plasmid</keyword>
<accession>A0ABM6PK11</accession>
<gene>
    <name evidence="1" type="ORF">PhaeoP36_03928</name>
</gene>
<protein>
    <submittedName>
        <fullName evidence="1">Uncharacterized protein</fullName>
    </submittedName>
</protein>
<geneLocation type="plasmid" evidence="1 2">
    <name>pP36_d</name>
</geneLocation>
<keyword evidence="2" id="KW-1185">Reference proteome</keyword>
<sequence>MRPQIRLIDGLHLTATDKRNLLAVIEFERASPPEVWGTRWLGLPKSQKSYAVLPDPEKPGRYSAVIKTRERNDWGEPRDRKSTVIFVTENVEPLPHPDYQTRDLFAPKPWEIEA</sequence>
<reference evidence="1 2" key="4">
    <citation type="journal article" date="2018" name="Environ. Microbiol. Rep.">
        <title>Phylogenetic distribution of roseobacticides in the Roseobacter group and their effect on microalgae.</title>
        <authorList>
            <person name="Sonnenschein E.C."/>
            <person name="Phippen C.B."/>
            <person name="Bentzon-Tilia M."/>
            <person name="Rasmussen S.A."/>
            <person name="Nielsen K.F."/>
            <person name="Gram L."/>
        </authorList>
    </citation>
    <scope>NUCLEOTIDE SEQUENCE [LARGE SCALE GENOMIC DNA]</scope>
    <source>
        <strain evidence="1 2">P36</strain>
    </source>
</reference>
<reference evidence="1 2" key="3">
    <citation type="journal article" date="2017" name="Int. J. Syst. Evol. Microbiol.">
        <title>Adaptation of Surface-Associated Bacteria to the Open Ocean: A Genomically Distinct Subpopulation of Phaeobacter gallaeciensis Colonizes Pacific Mesozooplankton.</title>
        <authorList>
            <person name="Freese H.M."/>
            <person name="Methner A."/>
            <person name="Overmann J."/>
        </authorList>
    </citation>
    <scope>NUCLEOTIDE SEQUENCE [LARGE SCALE GENOMIC DNA]</scope>
    <source>
        <strain evidence="1 2">P36</strain>
    </source>
</reference>
<organism evidence="1 2">
    <name type="scientific">Phaeobacter piscinae</name>
    <dbReference type="NCBI Taxonomy" id="1580596"/>
    <lineage>
        <taxon>Bacteria</taxon>
        <taxon>Pseudomonadati</taxon>
        <taxon>Pseudomonadota</taxon>
        <taxon>Alphaproteobacteria</taxon>
        <taxon>Rhodobacterales</taxon>
        <taxon>Roseobacteraceae</taxon>
        <taxon>Phaeobacter</taxon>
    </lineage>
</organism>
<reference evidence="1 2" key="2">
    <citation type="journal article" date="2017" name="Genome Biol. Evol.">
        <title>Trajectories and Drivers of Genome Evolution in Surface-Associated Marine Phaeobacter.</title>
        <authorList>
            <person name="Freese H.M."/>
            <person name="Sikorski J."/>
            <person name="Bunk B."/>
            <person name="Scheuner C."/>
            <person name="Meier-Kolthoff J.P."/>
            <person name="Sproer C."/>
            <person name="Gram L."/>
            <person name="Overmann J."/>
        </authorList>
    </citation>
    <scope>NUCLEOTIDE SEQUENCE [LARGE SCALE GENOMIC DNA]</scope>
    <source>
        <strain evidence="1 2">P36</strain>
    </source>
</reference>